<evidence type="ECO:0008006" key="3">
    <source>
        <dbReference type="Google" id="ProtNLM"/>
    </source>
</evidence>
<comment type="caution">
    <text evidence="1">The sequence shown here is derived from an EMBL/GenBank/DDBJ whole genome shotgun (WGS) entry which is preliminary data.</text>
</comment>
<dbReference type="InterPro" id="IPR011010">
    <property type="entry name" value="DNA_brk_join_enz"/>
</dbReference>
<proteinExistence type="predicted"/>
<dbReference type="Proteomes" id="UP000006015">
    <property type="component" value="Unassembled WGS sequence"/>
</dbReference>
<protein>
    <recommendedName>
        <fullName evidence="3">Tyr recombinase domain-containing protein</fullName>
    </recommendedName>
</protein>
<sequence length="175" mass="18401">MPRTIGKAAAVRPPSFQPQANFLVLLNCSKTAARSTRCIFAIKVGGKKGCTAGSKPPIADKRRQAVGTGSRIPEVYGLAMGNVGFLRRAVHVKKQIDVNGKNRVPLKTGSSKHSVPVAGVQAALGHSPASTTLGTYTHLWPDSDEVARAAISGAVAGLDQHGDFWGILHRPSLDC</sequence>
<accession>A0ABP2IIW6</accession>
<dbReference type="SUPFAM" id="SSF56349">
    <property type="entry name" value="DNA breaking-rejoining enzymes"/>
    <property type="match status" value="1"/>
</dbReference>
<evidence type="ECO:0000313" key="2">
    <source>
        <dbReference type="Proteomes" id="UP000006015"/>
    </source>
</evidence>
<name>A0ABP2IIW6_CORAM</name>
<dbReference type="EMBL" id="ADNS01000002">
    <property type="protein sequence ID" value="EFG82400.1"/>
    <property type="molecule type" value="Genomic_DNA"/>
</dbReference>
<evidence type="ECO:0000313" key="1">
    <source>
        <dbReference type="EMBL" id="EFG82400.1"/>
    </source>
</evidence>
<reference evidence="1 2" key="1">
    <citation type="submission" date="2010-04" db="EMBL/GenBank/DDBJ databases">
        <authorList>
            <person name="Weinstock G."/>
            <person name="Sodergren E."/>
            <person name="Clifton S."/>
            <person name="Fulton L."/>
            <person name="Fulton B."/>
            <person name="Courtney L."/>
            <person name="Fronick C."/>
            <person name="Harrison M."/>
            <person name="Strong C."/>
            <person name="Farmer C."/>
            <person name="Delahaunty K."/>
            <person name="Markovic C."/>
            <person name="Hall O."/>
            <person name="Minx P."/>
            <person name="Tomlinson C."/>
            <person name="Mitreva M."/>
            <person name="Hou S."/>
            <person name="Wollam A."/>
            <person name="Pepin K.H."/>
            <person name="Johnson M."/>
            <person name="Bhonagiri V."/>
            <person name="Zhang X."/>
            <person name="Suruliraj S."/>
            <person name="Warren W."/>
            <person name="Chinwalla A."/>
            <person name="Mardis E.R."/>
            <person name="Wilson R.K."/>
        </authorList>
    </citation>
    <scope>NUCLEOTIDE SEQUENCE [LARGE SCALE GENOMIC DNA]</scope>
    <source>
        <strain evidence="1 2">DSM 20306</strain>
    </source>
</reference>
<gene>
    <name evidence="1" type="ORF">HMPREF0281_00431</name>
</gene>
<keyword evidence="2" id="KW-1185">Reference proteome</keyword>
<organism evidence="1 2">
    <name type="scientific">Corynebacterium ammoniagenes DSM 20306</name>
    <dbReference type="NCBI Taxonomy" id="649754"/>
    <lineage>
        <taxon>Bacteria</taxon>
        <taxon>Bacillati</taxon>
        <taxon>Actinomycetota</taxon>
        <taxon>Actinomycetes</taxon>
        <taxon>Mycobacteriales</taxon>
        <taxon>Corynebacteriaceae</taxon>
        <taxon>Corynebacterium</taxon>
    </lineage>
</organism>